<sequence>MDFYIACVTDLSQKAILRSGLQHLAPEQAPSPILKNGPTREMRTSPDWTESAIHGDHVWLETNVSGDYCYLGEENCLVKITVSHHKGNRIELEMLISQREQLSEAHGINSI</sequence>
<organism evidence="1 2">
    <name type="scientific">Scyliorhinus torazame</name>
    <name type="common">Cloudy catshark</name>
    <name type="synonym">Catulus torazame</name>
    <dbReference type="NCBI Taxonomy" id="75743"/>
    <lineage>
        <taxon>Eukaryota</taxon>
        <taxon>Metazoa</taxon>
        <taxon>Chordata</taxon>
        <taxon>Craniata</taxon>
        <taxon>Vertebrata</taxon>
        <taxon>Chondrichthyes</taxon>
        <taxon>Elasmobranchii</taxon>
        <taxon>Galeomorphii</taxon>
        <taxon>Galeoidea</taxon>
        <taxon>Carcharhiniformes</taxon>
        <taxon>Scyliorhinidae</taxon>
        <taxon>Scyliorhinus</taxon>
    </lineage>
</organism>
<keyword evidence="2" id="KW-1185">Reference proteome</keyword>
<evidence type="ECO:0000313" key="1">
    <source>
        <dbReference type="EMBL" id="GCB71128.1"/>
    </source>
</evidence>
<gene>
    <name evidence="1" type="ORF">scyTo_0008770</name>
</gene>
<dbReference type="OrthoDB" id="242257at2759"/>
<dbReference type="EMBL" id="BFAA01003415">
    <property type="protein sequence ID" value="GCB71128.1"/>
    <property type="molecule type" value="Genomic_DNA"/>
</dbReference>
<dbReference type="STRING" id="75743.A0A401PDD0"/>
<protein>
    <submittedName>
        <fullName evidence="1">Uncharacterized protein</fullName>
    </submittedName>
</protein>
<accession>A0A401PDD0</accession>
<evidence type="ECO:0000313" key="2">
    <source>
        <dbReference type="Proteomes" id="UP000288216"/>
    </source>
</evidence>
<dbReference type="AlphaFoldDB" id="A0A401PDD0"/>
<comment type="caution">
    <text evidence="1">The sequence shown here is derived from an EMBL/GenBank/DDBJ whole genome shotgun (WGS) entry which is preliminary data.</text>
</comment>
<proteinExistence type="predicted"/>
<reference evidence="1 2" key="1">
    <citation type="journal article" date="2018" name="Nat. Ecol. Evol.">
        <title>Shark genomes provide insights into elasmobranch evolution and the origin of vertebrates.</title>
        <authorList>
            <person name="Hara Y"/>
            <person name="Yamaguchi K"/>
            <person name="Onimaru K"/>
            <person name="Kadota M"/>
            <person name="Koyanagi M"/>
            <person name="Keeley SD"/>
            <person name="Tatsumi K"/>
            <person name="Tanaka K"/>
            <person name="Motone F"/>
            <person name="Kageyama Y"/>
            <person name="Nozu R"/>
            <person name="Adachi N"/>
            <person name="Nishimura O"/>
            <person name="Nakagawa R"/>
            <person name="Tanegashima C"/>
            <person name="Kiyatake I"/>
            <person name="Matsumoto R"/>
            <person name="Murakumo K"/>
            <person name="Nishida K"/>
            <person name="Terakita A"/>
            <person name="Kuratani S"/>
            <person name="Sato K"/>
            <person name="Hyodo S Kuraku.S."/>
        </authorList>
    </citation>
    <scope>NUCLEOTIDE SEQUENCE [LARGE SCALE GENOMIC DNA]</scope>
</reference>
<dbReference type="Proteomes" id="UP000288216">
    <property type="component" value="Unassembled WGS sequence"/>
</dbReference>
<name>A0A401PDD0_SCYTO</name>